<sequence>MQIKGEVLKMAILKLERFSKILGSQKVVRLVIPDQICTGKVTVLWLFHGLGDDGSCWLRKTRLEAFLAEKQIIAIIPDMGRSFYQNMADGQLYQDYLLNELMPQLQKLLPLSLAPKHNYLAGNSMGGFGALQFAFKYPQKFRTVFALSPVVAFNAIKPFMPDLNSVFGSKLPENYLQNLILAADSHKLQQLECHLLIGNQDFMLKENKIFATFLEQQKFCNFDFKISVGKHDWIFWDTAIEKVITQIIDLENRK</sequence>
<dbReference type="Pfam" id="PF00756">
    <property type="entry name" value="Esterase"/>
    <property type="match status" value="1"/>
</dbReference>
<protein>
    <submittedName>
        <fullName evidence="1">Acetylesterase</fullName>
    </submittedName>
</protein>
<reference evidence="1 2" key="1">
    <citation type="journal article" date="2015" name="Genome Announc.">
        <title>Expanding the biotechnology potential of lactobacilli through comparative genomics of 213 strains and associated genera.</title>
        <authorList>
            <person name="Sun Z."/>
            <person name="Harris H.M."/>
            <person name="McCann A."/>
            <person name="Guo C."/>
            <person name="Argimon S."/>
            <person name="Zhang W."/>
            <person name="Yang X."/>
            <person name="Jeffery I.B."/>
            <person name="Cooney J.C."/>
            <person name="Kagawa T.F."/>
            <person name="Liu W."/>
            <person name="Song Y."/>
            <person name="Salvetti E."/>
            <person name="Wrobel A."/>
            <person name="Rasinkangas P."/>
            <person name="Parkhill J."/>
            <person name="Rea M.C."/>
            <person name="O'Sullivan O."/>
            <person name="Ritari J."/>
            <person name="Douillard F.P."/>
            <person name="Paul Ross R."/>
            <person name="Yang R."/>
            <person name="Briner A.E."/>
            <person name="Felis G.E."/>
            <person name="de Vos W.M."/>
            <person name="Barrangou R."/>
            <person name="Klaenhammer T.R."/>
            <person name="Caufield P.W."/>
            <person name="Cui Y."/>
            <person name="Zhang H."/>
            <person name="O'Toole P.W."/>
        </authorList>
    </citation>
    <scope>NUCLEOTIDE SEQUENCE [LARGE SCALE GENOMIC DNA]</scope>
    <source>
        <strain evidence="1 2">DSM 20605</strain>
    </source>
</reference>
<dbReference type="InterPro" id="IPR050583">
    <property type="entry name" value="Mycobacterial_A85_antigen"/>
</dbReference>
<dbReference type="PANTHER" id="PTHR48098:SF1">
    <property type="entry name" value="DIACYLGLYCEROL ACYLTRANSFERASE_MYCOLYLTRANSFERASE AG85A"/>
    <property type="match status" value="1"/>
</dbReference>
<dbReference type="PANTHER" id="PTHR48098">
    <property type="entry name" value="ENTEROCHELIN ESTERASE-RELATED"/>
    <property type="match status" value="1"/>
</dbReference>
<keyword evidence="2" id="KW-1185">Reference proteome</keyword>
<dbReference type="STRING" id="1133569.FD21_GL001477"/>
<dbReference type="AlphaFoldDB" id="A0A0R2C4M2"/>
<dbReference type="Proteomes" id="UP000051576">
    <property type="component" value="Unassembled WGS sequence"/>
</dbReference>
<proteinExistence type="predicted"/>
<comment type="caution">
    <text evidence="1">The sequence shown here is derived from an EMBL/GenBank/DDBJ whole genome shotgun (WGS) entry which is preliminary data.</text>
</comment>
<dbReference type="eggNOG" id="COG0627">
    <property type="taxonomic scope" value="Bacteria"/>
</dbReference>
<name>A0A0R2C4M2_9LACO</name>
<organism evidence="1 2">
    <name type="scientific">Liquorilactobacillus vini DSM 20605</name>
    <dbReference type="NCBI Taxonomy" id="1133569"/>
    <lineage>
        <taxon>Bacteria</taxon>
        <taxon>Bacillati</taxon>
        <taxon>Bacillota</taxon>
        <taxon>Bacilli</taxon>
        <taxon>Lactobacillales</taxon>
        <taxon>Lactobacillaceae</taxon>
        <taxon>Liquorilactobacillus</taxon>
    </lineage>
</organism>
<gene>
    <name evidence="1" type="ORF">FD21_GL001477</name>
</gene>
<dbReference type="PATRIC" id="fig|1133569.4.peg.1619"/>
<evidence type="ECO:0000313" key="1">
    <source>
        <dbReference type="EMBL" id="KRM86657.1"/>
    </source>
</evidence>
<dbReference type="InterPro" id="IPR000801">
    <property type="entry name" value="Esterase-like"/>
</dbReference>
<dbReference type="EMBL" id="AYYX01000044">
    <property type="protein sequence ID" value="KRM86657.1"/>
    <property type="molecule type" value="Genomic_DNA"/>
</dbReference>
<accession>A0A0R2C4M2</accession>
<dbReference type="Gene3D" id="3.40.50.1820">
    <property type="entry name" value="alpha/beta hydrolase"/>
    <property type="match status" value="1"/>
</dbReference>
<evidence type="ECO:0000313" key="2">
    <source>
        <dbReference type="Proteomes" id="UP000051576"/>
    </source>
</evidence>
<dbReference type="OrthoDB" id="9803578at2"/>
<dbReference type="InterPro" id="IPR029058">
    <property type="entry name" value="AB_hydrolase_fold"/>
</dbReference>
<dbReference type="SUPFAM" id="SSF53474">
    <property type="entry name" value="alpha/beta-Hydrolases"/>
    <property type="match status" value="1"/>
</dbReference>